<feature type="coiled-coil region" evidence="12">
    <location>
        <begin position="798"/>
        <end position="878"/>
    </location>
</feature>
<dbReference type="InterPro" id="IPR059182">
    <property type="entry name" value="Khc_C"/>
</dbReference>
<keyword evidence="2" id="KW-0963">Cytoplasm</keyword>
<evidence type="ECO:0000256" key="1">
    <source>
        <dbReference type="ARBA" id="ARBA00004245"/>
    </source>
</evidence>
<feature type="coiled-coil region" evidence="12">
    <location>
        <begin position="313"/>
        <end position="347"/>
    </location>
</feature>
<dbReference type="GO" id="GO:0098957">
    <property type="term" value="P:anterograde axonal transport of mitochondrion"/>
    <property type="evidence" value="ECO:0007669"/>
    <property type="project" value="UniProtKB-ARBA"/>
</dbReference>
<dbReference type="Proteomes" id="UP000492821">
    <property type="component" value="Unassembled WGS sequence"/>
</dbReference>
<keyword evidence="4 10" id="KW-0547">Nucleotide-binding</keyword>
<sequence length="921" mass="104686">MVHNTMQKTNKSPMTAGKCRLNTGKAYVFDHVFDPNQSQKQVYEGSAAHIVRDVLSGYNGTVFAYGQTSSGKTHTMEGVIGDPERQGIIPRIIDDVFNHIYNMTEPNLEFHIKVSYFEIYNERIRDLLDISKTNLPIHEDKNRVPYVKGVTELYVANQDDVFAAIDEGKNNRQVAVTNMNEHSSRSHSVFLIQVNQENKVTQKKLAGKLYLVDLAGSEKVSKTGAEGAVLEEAKNINKSLSALGNVISNLAEGTKSHVPYRDSKLTRILQESLGGNSRTTIVICCSPASWNEGETKSTLLFGQRAKTIKNVVVVNEELTAEQWKRLYEREKEKNAKLRGQLNNYAALVAELRRFRAGDRVPESEWVTLDALDGLQMTESTAMTPSMSESTFAPAAPTAQPLLSSNTGPLNDDERRKYEEERSKLYQQLDDKDDEIQVQSQMAEQLRQQLAEQDDLIKQVRLDYEMANNESQRLMKDNAKHQEDAEDLYNAISEVAMNLEQKKTDVEVLTRENDKLAEEYNKKNAELLAASTVSDELREALANQKRKVYEAIQAMFREFGEIGSNYHIPEKFNNEYSDADKQLDDEMLAHARICISKLATDYKTTLTKASELQHGSGDVEKKLETAEKELSECKQEILKMEVRNKSLQAVIDDQEAAKRNLENELDGLNARVAGSNVSEPNSDQQKVVAQLRDQITEKNNQIKALNENLQETQLAKDKLAQDYEKLRAEESEKEKKYKDLSALSDKREQAQADLRGLKETVDKEVQSLHNLRKLFVQNLSQRLRKTPAGADDEEEFLSSPAQKQKIQFLENNLEQLTKVHKQLVRDNAEFRCELPKLEKRLRASAERIKNLEGSLRETKESALRDRRKYQSEVERIKEAVRQRNLARRGLAPQIAKPIRPGQHYPSANNTVRSADGDLELRR</sequence>
<evidence type="ECO:0000256" key="5">
    <source>
        <dbReference type="ARBA" id="ARBA00022840"/>
    </source>
</evidence>
<comment type="subcellular location">
    <subcellularLocation>
        <location evidence="1">Cytoplasm</location>
        <location evidence="1">Cytoskeleton</location>
    </subcellularLocation>
</comment>
<name>A0A7E4VJT4_PANRE</name>
<dbReference type="CDD" id="cd23649">
    <property type="entry name" value="Khc_CBD_cc"/>
    <property type="match status" value="1"/>
</dbReference>
<dbReference type="PROSITE" id="PS00411">
    <property type="entry name" value="KINESIN_MOTOR_1"/>
    <property type="match status" value="1"/>
</dbReference>
<accession>A0A7E4VJT4</accession>
<dbReference type="GO" id="GO:0005874">
    <property type="term" value="C:microtubule"/>
    <property type="evidence" value="ECO:0007669"/>
    <property type="project" value="UniProtKB-KW"/>
</dbReference>
<dbReference type="InterPro" id="IPR019821">
    <property type="entry name" value="Kinesin_motor_CS"/>
</dbReference>
<comment type="subunit">
    <text evidence="9">Oligomer composed of two heavy chains and two light chains.</text>
</comment>
<dbReference type="PRINTS" id="PR00380">
    <property type="entry name" value="KINESINHEAVY"/>
</dbReference>
<keyword evidence="8" id="KW-0206">Cytoskeleton</keyword>
<dbReference type="PROSITE" id="PS50067">
    <property type="entry name" value="KINESIN_MOTOR_2"/>
    <property type="match status" value="1"/>
</dbReference>
<feature type="region of interest" description="Disordered" evidence="13">
    <location>
        <begin position="383"/>
        <end position="420"/>
    </location>
</feature>
<keyword evidence="6 12" id="KW-0175">Coiled coil</keyword>
<dbReference type="GO" id="GO:0030951">
    <property type="term" value="P:establishment or maintenance of microtubule cytoskeleton polarity"/>
    <property type="evidence" value="ECO:0007669"/>
    <property type="project" value="UniProtKB-ARBA"/>
</dbReference>
<keyword evidence="3 11" id="KW-0493">Microtubule</keyword>
<dbReference type="GO" id="GO:0005871">
    <property type="term" value="C:kinesin complex"/>
    <property type="evidence" value="ECO:0007669"/>
    <property type="project" value="UniProtKB-ARBA"/>
</dbReference>
<evidence type="ECO:0000256" key="11">
    <source>
        <dbReference type="RuleBase" id="RU000394"/>
    </source>
</evidence>
<evidence type="ECO:0000256" key="8">
    <source>
        <dbReference type="ARBA" id="ARBA00023212"/>
    </source>
</evidence>
<dbReference type="InterPro" id="IPR027640">
    <property type="entry name" value="Kinesin-like_fam"/>
</dbReference>
<dbReference type="PANTHER" id="PTHR47968:SF36">
    <property type="entry name" value="KINESIN HEAVY CHAIN ISOFORM X1"/>
    <property type="match status" value="1"/>
</dbReference>
<evidence type="ECO:0000256" key="2">
    <source>
        <dbReference type="ARBA" id="ARBA00022490"/>
    </source>
</evidence>
<evidence type="ECO:0000256" key="6">
    <source>
        <dbReference type="ARBA" id="ARBA00023054"/>
    </source>
</evidence>
<dbReference type="Pfam" id="PF00225">
    <property type="entry name" value="Kinesin"/>
    <property type="match status" value="1"/>
</dbReference>
<protein>
    <recommendedName>
        <fullName evidence="11">Kinesin-like protein</fullName>
    </recommendedName>
</protein>
<dbReference type="InterPro" id="IPR027417">
    <property type="entry name" value="P-loop_NTPase"/>
</dbReference>
<comment type="similarity">
    <text evidence="10 11">Belongs to the TRAFAC class myosin-kinesin ATPase superfamily. Kinesin family.</text>
</comment>
<keyword evidence="5 10" id="KW-0067">ATP-binding</keyword>
<dbReference type="FunFam" id="3.40.850.10:FF:000067">
    <property type="entry name" value="Kinesin-like protein"/>
    <property type="match status" value="1"/>
</dbReference>
<dbReference type="WBParaSite" id="Pan_g22063.t1">
    <property type="protein sequence ID" value="Pan_g22063.t1"/>
    <property type="gene ID" value="Pan_g22063"/>
</dbReference>
<evidence type="ECO:0000256" key="12">
    <source>
        <dbReference type="SAM" id="Coils"/>
    </source>
</evidence>
<evidence type="ECO:0000256" key="9">
    <source>
        <dbReference type="ARBA" id="ARBA00064588"/>
    </source>
</evidence>
<reference evidence="15" key="1">
    <citation type="journal article" date="2013" name="Genetics">
        <title>The draft genome and transcriptome of Panagrellus redivivus are shaped by the harsh demands of a free-living lifestyle.</title>
        <authorList>
            <person name="Srinivasan J."/>
            <person name="Dillman A.R."/>
            <person name="Macchietto M.G."/>
            <person name="Heikkinen L."/>
            <person name="Lakso M."/>
            <person name="Fracchia K.M."/>
            <person name="Antoshechkin I."/>
            <person name="Mortazavi A."/>
            <person name="Wong G."/>
            <person name="Sternberg P.W."/>
        </authorList>
    </citation>
    <scope>NUCLEOTIDE SEQUENCE [LARGE SCALE GENOMIC DNA]</scope>
    <source>
        <strain evidence="15">MT8872</strain>
    </source>
</reference>
<evidence type="ECO:0000256" key="4">
    <source>
        <dbReference type="ARBA" id="ARBA00022741"/>
    </source>
</evidence>
<feature type="compositionally biased region" description="Basic and acidic residues" evidence="13">
    <location>
        <begin position="411"/>
        <end position="420"/>
    </location>
</feature>
<dbReference type="Gene3D" id="6.10.250.1590">
    <property type="match status" value="1"/>
</dbReference>
<dbReference type="GO" id="GO:0003777">
    <property type="term" value="F:microtubule motor activity"/>
    <property type="evidence" value="ECO:0007669"/>
    <property type="project" value="InterPro"/>
</dbReference>
<evidence type="ECO:0000256" key="13">
    <source>
        <dbReference type="SAM" id="MobiDB-lite"/>
    </source>
</evidence>
<organism evidence="15 16">
    <name type="scientific">Panagrellus redivivus</name>
    <name type="common">Microworm</name>
    <dbReference type="NCBI Taxonomy" id="6233"/>
    <lineage>
        <taxon>Eukaryota</taxon>
        <taxon>Metazoa</taxon>
        <taxon>Ecdysozoa</taxon>
        <taxon>Nematoda</taxon>
        <taxon>Chromadorea</taxon>
        <taxon>Rhabditida</taxon>
        <taxon>Tylenchina</taxon>
        <taxon>Panagrolaimomorpha</taxon>
        <taxon>Panagrolaimoidea</taxon>
        <taxon>Panagrolaimidae</taxon>
        <taxon>Panagrellus</taxon>
    </lineage>
</organism>
<keyword evidence="15" id="KW-1185">Reference proteome</keyword>
<dbReference type="PANTHER" id="PTHR47968">
    <property type="entry name" value="CENTROMERE PROTEIN E"/>
    <property type="match status" value="1"/>
</dbReference>
<dbReference type="GO" id="GO:0007292">
    <property type="term" value="P:female gamete generation"/>
    <property type="evidence" value="ECO:0007669"/>
    <property type="project" value="UniProtKB-ARBA"/>
</dbReference>
<feature type="coiled-coil region" evidence="12">
    <location>
        <begin position="615"/>
        <end position="766"/>
    </location>
</feature>
<dbReference type="GO" id="GO:0048489">
    <property type="term" value="P:synaptic vesicle transport"/>
    <property type="evidence" value="ECO:0007669"/>
    <property type="project" value="UniProtKB-ARBA"/>
</dbReference>
<dbReference type="GO" id="GO:0005524">
    <property type="term" value="F:ATP binding"/>
    <property type="evidence" value="ECO:0007669"/>
    <property type="project" value="UniProtKB-UniRule"/>
</dbReference>
<dbReference type="GO" id="GO:0007097">
    <property type="term" value="P:nuclear migration"/>
    <property type="evidence" value="ECO:0007669"/>
    <property type="project" value="UniProtKB-ARBA"/>
</dbReference>
<keyword evidence="7 10" id="KW-0505">Motor protein</keyword>
<reference evidence="16" key="2">
    <citation type="submission" date="2020-10" db="UniProtKB">
        <authorList>
            <consortium name="WormBaseParasite"/>
        </authorList>
    </citation>
    <scope>IDENTIFICATION</scope>
</reference>
<dbReference type="Gene3D" id="3.40.850.10">
    <property type="entry name" value="Kinesin motor domain"/>
    <property type="match status" value="1"/>
</dbReference>
<evidence type="ECO:0000313" key="16">
    <source>
        <dbReference type="WBParaSite" id="Pan_g22063.t1"/>
    </source>
</evidence>
<evidence type="ECO:0000256" key="10">
    <source>
        <dbReference type="PROSITE-ProRule" id="PRU00283"/>
    </source>
</evidence>
<dbReference type="InterPro" id="IPR001752">
    <property type="entry name" value="Kinesin_motor_dom"/>
</dbReference>
<dbReference type="Gene3D" id="1.10.287.1490">
    <property type="match status" value="1"/>
</dbReference>
<dbReference type="SMART" id="SM00129">
    <property type="entry name" value="KISc"/>
    <property type="match status" value="1"/>
</dbReference>
<evidence type="ECO:0000256" key="7">
    <source>
        <dbReference type="ARBA" id="ARBA00023175"/>
    </source>
</evidence>
<dbReference type="GO" id="GO:0008017">
    <property type="term" value="F:microtubule binding"/>
    <property type="evidence" value="ECO:0007669"/>
    <property type="project" value="InterPro"/>
</dbReference>
<feature type="region of interest" description="Disordered" evidence="13">
    <location>
        <begin position="890"/>
        <end position="921"/>
    </location>
</feature>
<dbReference type="AlphaFoldDB" id="A0A7E4VJT4"/>
<dbReference type="CDD" id="cd01369">
    <property type="entry name" value="KISc_KHC_KIF5"/>
    <property type="match status" value="1"/>
</dbReference>
<dbReference type="InterPro" id="IPR036961">
    <property type="entry name" value="Kinesin_motor_dom_sf"/>
</dbReference>
<feature type="binding site" evidence="10">
    <location>
        <begin position="66"/>
        <end position="73"/>
    </location>
    <ligand>
        <name>ATP</name>
        <dbReference type="ChEBI" id="CHEBI:30616"/>
    </ligand>
</feature>
<evidence type="ECO:0000256" key="3">
    <source>
        <dbReference type="ARBA" id="ARBA00022701"/>
    </source>
</evidence>
<proteinExistence type="inferred from homology"/>
<dbReference type="SUPFAM" id="SSF52540">
    <property type="entry name" value="P-loop containing nucleoside triphosphate hydrolases"/>
    <property type="match status" value="1"/>
</dbReference>
<evidence type="ECO:0000313" key="15">
    <source>
        <dbReference type="Proteomes" id="UP000492821"/>
    </source>
</evidence>
<evidence type="ECO:0000259" key="14">
    <source>
        <dbReference type="PROSITE" id="PS50067"/>
    </source>
</evidence>
<feature type="domain" description="Kinesin motor" evidence="14">
    <location>
        <begin position="1"/>
        <end position="308"/>
    </location>
</feature>
<dbReference type="GO" id="GO:1904115">
    <property type="term" value="C:axon cytoplasm"/>
    <property type="evidence" value="ECO:0007669"/>
    <property type="project" value="GOC"/>
</dbReference>